<gene>
    <name evidence="11" type="ORF">RPR59_07985</name>
</gene>
<keyword evidence="7 9" id="KW-0472">Membrane</keyword>
<evidence type="ECO:0000313" key="12">
    <source>
        <dbReference type="Proteomes" id="UP001302249"/>
    </source>
</evidence>
<feature type="transmembrane region" description="Helical" evidence="9">
    <location>
        <begin position="57"/>
        <end position="76"/>
    </location>
</feature>
<dbReference type="PROSITE" id="PS50850">
    <property type="entry name" value="MFS"/>
    <property type="match status" value="1"/>
</dbReference>
<dbReference type="InterPro" id="IPR005829">
    <property type="entry name" value="Sugar_transporter_CS"/>
</dbReference>
<feature type="transmembrane region" description="Helical" evidence="9">
    <location>
        <begin position="435"/>
        <end position="454"/>
    </location>
</feature>
<evidence type="ECO:0000259" key="10">
    <source>
        <dbReference type="PROSITE" id="PS50850"/>
    </source>
</evidence>
<evidence type="ECO:0000256" key="7">
    <source>
        <dbReference type="ARBA" id="ARBA00023136"/>
    </source>
</evidence>
<dbReference type="InterPro" id="IPR020846">
    <property type="entry name" value="MFS_dom"/>
</dbReference>
<dbReference type="CDD" id="cd17359">
    <property type="entry name" value="MFS_XylE_like"/>
    <property type="match status" value="1"/>
</dbReference>
<protein>
    <submittedName>
        <fullName evidence="11">Sugar porter family MFS transporter</fullName>
    </submittedName>
</protein>
<dbReference type="Pfam" id="PF00083">
    <property type="entry name" value="Sugar_tr"/>
    <property type="match status" value="1"/>
</dbReference>
<evidence type="ECO:0000256" key="5">
    <source>
        <dbReference type="ARBA" id="ARBA00022692"/>
    </source>
</evidence>
<dbReference type="InterPro" id="IPR005828">
    <property type="entry name" value="MFS_sugar_transport-like"/>
</dbReference>
<dbReference type="NCBIfam" id="TIGR00879">
    <property type="entry name" value="SP"/>
    <property type="match status" value="1"/>
</dbReference>
<keyword evidence="12" id="KW-1185">Reference proteome</keyword>
<feature type="transmembrane region" description="Helical" evidence="9">
    <location>
        <begin position="125"/>
        <end position="146"/>
    </location>
</feature>
<dbReference type="RefSeq" id="WP_313912850.1">
    <property type="nucleotide sequence ID" value="NZ_CP135076.1"/>
</dbReference>
<comment type="similarity">
    <text evidence="2 8">Belongs to the major facilitator superfamily. Sugar transporter (TC 2.A.1.1) family.</text>
</comment>
<accession>A0ABZ0B5E8</accession>
<feature type="transmembrane region" description="Helical" evidence="9">
    <location>
        <begin position="267"/>
        <end position="294"/>
    </location>
</feature>
<keyword evidence="3 8" id="KW-0813">Transport</keyword>
<dbReference type="Gene3D" id="1.20.1250.20">
    <property type="entry name" value="MFS general substrate transporter like domains"/>
    <property type="match status" value="2"/>
</dbReference>
<sequence>MPAASSNRKLAILLASVAALGGLLFGYDTAVISGAVGAIDHNFIAPRHLSETAANTLSGWTVSSALFGCILGSLVAGRCGDWLGRRNGMMVSAILFFISALGSSMPEIGFAPVGQVGPEALAPFICYRILGGVAIGLASTLCPLYIAEISPPQSRGWLVALQQMAIVTGIFITYFVNWGIASQGSHFWVITTGWRYMLASMTLPATLFFVLLFLVPDTPRWLVMKGRRDEARGVLARLGTPDVARTVEEIAISYEEQAENQARLNAFGWPVVVIGVLIGMFQQFVGINAVMYYAPLMFQNMGAAGNNAFLASILLGGVNFVSTVGVLFVIDRVGRKPLLLFGSCLMTVAMLALGIFFTLQYQGAAMILAILVYMFAFAVSWGPVAWVLMAEMFPNSIKGKAMPIAVASSWIANLFVSVTFKILDGDSILNRTFHHGFAYLLYAVISLGTVWFVIRFVPETKGLRLEAIEEIWRGEVSPQSSEVNAREAAGAI</sequence>
<evidence type="ECO:0000313" key="11">
    <source>
        <dbReference type="EMBL" id="WNO52422.1"/>
    </source>
</evidence>
<feature type="transmembrane region" description="Helical" evidence="9">
    <location>
        <begin position="196"/>
        <end position="215"/>
    </location>
</feature>
<dbReference type="PRINTS" id="PR00171">
    <property type="entry name" value="SUGRTRNSPORT"/>
</dbReference>
<dbReference type="PANTHER" id="PTHR48022:SF2">
    <property type="entry name" value="PLASTIDIC GLUCOSE TRANSPORTER 4"/>
    <property type="match status" value="1"/>
</dbReference>
<dbReference type="SUPFAM" id="SSF103473">
    <property type="entry name" value="MFS general substrate transporter"/>
    <property type="match status" value="1"/>
</dbReference>
<evidence type="ECO:0000256" key="1">
    <source>
        <dbReference type="ARBA" id="ARBA00004651"/>
    </source>
</evidence>
<dbReference type="InterPro" id="IPR050360">
    <property type="entry name" value="MFS_Sugar_Transporters"/>
</dbReference>
<dbReference type="PROSITE" id="PS00217">
    <property type="entry name" value="SUGAR_TRANSPORT_2"/>
    <property type="match status" value="1"/>
</dbReference>
<dbReference type="PANTHER" id="PTHR48022">
    <property type="entry name" value="PLASTIDIC GLUCOSE TRANSPORTER 4"/>
    <property type="match status" value="1"/>
</dbReference>
<evidence type="ECO:0000256" key="6">
    <source>
        <dbReference type="ARBA" id="ARBA00022989"/>
    </source>
</evidence>
<comment type="subcellular location">
    <subcellularLocation>
        <location evidence="1">Cell membrane</location>
        <topology evidence="1">Multi-pass membrane protein</topology>
    </subcellularLocation>
</comment>
<feature type="transmembrane region" description="Helical" evidence="9">
    <location>
        <begin position="401"/>
        <end position="423"/>
    </location>
</feature>
<name>A0ABZ0B5E8_9SPHN</name>
<dbReference type="InterPro" id="IPR047984">
    <property type="entry name" value="XylE-like"/>
</dbReference>
<evidence type="ECO:0000256" key="9">
    <source>
        <dbReference type="SAM" id="Phobius"/>
    </source>
</evidence>
<feature type="transmembrane region" description="Helical" evidence="9">
    <location>
        <begin position="88"/>
        <end position="105"/>
    </location>
</feature>
<feature type="domain" description="Major facilitator superfamily (MFS) profile" evidence="10">
    <location>
        <begin position="14"/>
        <end position="461"/>
    </location>
</feature>
<feature type="transmembrane region" description="Helical" evidence="9">
    <location>
        <begin position="158"/>
        <end position="176"/>
    </location>
</feature>
<dbReference type="PROSITE" id="PS00216">
    <property type="entry name" value="SUGAR_TRANSPORT_1"/>
    <property type="match status" value="1"/>
</dbReference>
<dbReference type="InterPro" id="IPR036259">
    <property type="entry name" value="MFS_trans_sf"/>
</dbReference>
<evidence type="ECO:0000256" key="3">
    <source>
        <dbReference type="ARBA" id="ARBA00022448"/>
    </source>
</evidence>
<keyword evidence="6 9" id="KW-1133">Transmembrane helix</keyword>
<keyword evidence="4" id="KW-1003">Cell membrane</keyword>
<dbReference type="InterPro" id="IPR003663">
    <property type="entry name" value="Sugar/inositol_transpt"/>
</dbReference>
<proteinExistence type="inferred from homology"/>
<dbReference type="Proteomes" id="UP001302249">
    <property type="component" value="Chromosome"/>
</dbReference>
<feature type="transmembrane region" description="Helical" evidence="9">
    <location>
        <begin position="309"/>
        <end position="330"/>
    </location>
</feature>
<dbReference type="EMBL" id="CP135076">
    <property type="protein sequence ID" value="WNO52422.1"/>
    <property type="molecule type" value="Genomic_DNA"/>
</dbReference>
<organism evidence="11 12">
    <name type="scientific">Stakelama saccharophila</name>
    <dbReference type="NCBI Taxonomy" id="3075605"/>
    <lineage>
        <taxon>Bacteria</taxon>
        <taxon>Pseudomonadati</taxon>
        <taxon>Pseudomonadota</taxon>
        <taxon>Alphaproteobacteria</taxon>
        <taxon>Sphingomonadales</taxon>
        <taxon>Sphingomonadaceae</taxon>
        <taxon>Stakelama</taxon>
    </lineage>
</organism>
<keyword evidence="5 9" id="KW-0812">Transmembrane</keyword>
<evidence type="ECO:0000256" key="4">
    <source>
        <dbReference type="ARBA" id="ARBA00022475"/>
    </source>
</evidence>
<reference evidence="11 12" key="1">
    <citation type="submission" date="2023-09" db="EMBL/GenBank/DDBJ databases">
        <authorList>
            <person name="Rey-Velasco X."/>
        </authorList>
    </citation>
    <scope>NUCLEOTIDE SEQUENCE [LARGE SCALE GENOMIC DNA]</scope>
    <source>
        <strain evidence="11 12">W311</strain>
    </source>
</reference>
<feature type="transmembrane region" description="Helical" evidence="9">
    <location>
        <begin position="365"/>
        <end position="389"/>
    </location>
</feature>
<feature type="transmembrane region" description="Helical" evidence="9">
    <location>
        <begin position="337"/>
        <end position="359"/>
    </location>
</feature>
<evidence type="ECO:0000256" key="8">
    <source>
        <dbReference type="RuleBase" id="RU003346"/>
    </source>
</evidence>
<evidence type="ECO:0000256" key="2">
    <source>
        <dbReference type="ARBA" id="ARBA00010992"/>
    </source>
</evidence>